<reference evidence="7" key="1">
    <citation type="journal article" date="2019" name="Int. J. Syst. Evol. Microbiol.">
        <title>The Global Catalogue of Microorganisms (GCM) 10K type strain sequencing project: providing services to taxonomists for standard genome sequencing and annotation.</title>
        <authorList>
            <consortium name="The Broad Institute Genomics Platform"/>
            <consortium name="The Broad Institute Genome Sequencing Center for Infectious Disease"/>
            <person name="Wu L."/>
            <person name="Ma J."/>
        </authorList>
    </citation>
    <scope>NUCLEOTIDE SEQUENCE [LARGE SCALE GENOMIC DNA]</scope>
    <source>
        <strain evidence="7">JCM 17626</strain>
    </source>
</reference>
<protein>
    <recommendedName>
        <fullName evidence="8">Import component protein</fullName>
    </recommendedName>
</protein>
<dbReference type="RefSeq" id="WP_344848771.1">
    <property type="nucleotide sequence ID" value="NZ_BAABBY010000001.1"/>
</dbReference>
<dbReference type="Proteomes" id="UP001501772">
    <property type="component" value="Unassembled WGS sequence"/>
</dbReference>
<comment type="caution">
    <text evidence="6">The sequence shown here is derived from an EMBL/GenBank/DDBJ whole genome shotgun (WGS) entry which is preliminary data.</text>
</comment>
<feature type="transmembrane region" description="Helical" evidence="5">
    <location>
        <begin position="68"/>
        <end position="89"/>
    </location>
</feature>
<name>A0ABP8B2X1_9SPHI</name>
<dbReference type="Pfam" id="PF09685">
    <property type="entry name" value="MamF_MmsF"/>
    <property type="match status" value="1"/>
</dbReference>
<feature type="transmembrane region" description="Helical" evidence="5">
    <location>
        <begin position="40"/>
        <end position="62"/>
    </location>
</feature>
<gene>
    <name evidence="6" type="ORF">GCM10022289_02950</name>
</gene>
<evidence type="ECO:0000313" key="6">
    <source>
        <dbReference type="EMBL" id="GAA4196749.1"/>
    </source>
</evidence>
<evidence type="ECO:0000313" key="7">
    <source>
        <dbReference type="Proteomes" id="UP001501772"/>
    </source>
</evidence>
<evidence type="ECO:0000256" key="5">
    <source>
        <dbReference type="SAM" id="Phobius"/>
    </source>
</evidence>
<feature type="transmembrane region" description="Helical" evidence="5">
    <location>
        <begin position="6"/>
        <end position="24"/>
    </location>
</feature>
<comment type="subcellular location">
    <subcellularLocation>
        <location evidence="1">Membrane</location>
        <topology evidence="1">Multi-pass membrane protein</topology>
    </subcellularLocation>
</comment>
<accession>A0ABP8B2X1</accession>
<sequence>MNNKSLAIISYITIIGWLIAYFIGKDKADTLLKYHLRQSLGLAIVSIIFNVAFTIIASIVPALSFLGLIGYAFIILWILGIINAANGALKPVPLIGKMFEDKSSFVGKY</sequence>
<keyword evidence="3 5" id="KW-1133">Transmembrane helix</keyword>
<evidence type="ECO:0000256" key="1">
    <source>
        <dbReference type="ARBA" id="ARBA00004141"/>
    </source>
</evidence>
<evidence type="ECO:0000256" key="4">
    <source>
        <dbReference type="ARBA" id="ARBA00023136"/>
    </source>
</evidence>
<organism evidence="6 7">
    <name type="scientific">Pedobacter jeongneungensis</name>
    <dbReference type="NCBI Taxonomy" id="947309"/>
    <lineage>
        <taxon>Bacteria</taxon>
        <taxon>Pseudomonadati</taxon>
        <taxon>Bacteroidota</taxon>
        <taxon>Sphingobacteriia</taxon>
        <taxon>Sphingobacteriales</taxon>
        <taxon>Sphingobacteriaceae</taxon>
        <taxon>Pedobacter</taxon>
    </lineage>
</organism>
<keyword evidence="7" id="KW-1185">Reference proteome</keyword>
<evidence type="ECO:0000256" key="2">
    <source>
        <dbReference type="ARBA" id="ARBA00022692"/>
    </source>
</evidence>
<proteinExistence type="predicted"/>
<keyword evidence="4 5" id="KW-0472">Membrane</keyword>
<keyword evidence="2 5" id="KW-0812">Transmembrane</keyword>
<evidence type="ECO:0008006" key="8">
    <source>
        <dbReference type="Google" id="ProtNLM"/>
    </source>
</evidence>
<dbReference type="InterPro" id="IPR019109">
    <property type="entry name" value="MamF_MmsF"/>
</dbReference>
<evidence type="ECO:0000256" key="3">
    <source>
        <dbReference type="ARBA" id="ARBA00022989"/>
    </source>
</evidence>
<dbReference type="EMBL" id="BAABBY010000001">
    <property type="protein sequence ID" value="GAA4196749.1"/>
    <property type="molecule type" value="Genomic_DNA"/>
</dbReference>